<comment type="caution">
    <text evidence="1">The sequence shown here is derived from an EMBL/GenBank/DDBJ whole genome shotgun (WGS) entry which is preliminary data.</text>
</comment>
<accession>A0A5S3X3T2</accession>
<protein>
    <recommendedName>
        <fullName evidence="3">Filamentous haemagglutinin FhaB/tRNA nuclease CdiA-like TPS domain-containing protein</fullName>
    </recommendedName>
</protein>
<dbReference type="Gene3D" id="2.160.20.10">
    <property type="entry name" value="Single-stranded right-handed beta-helix, Pectin lyase-like"/>
    <property type="match status" value="1"/>
</dbReference>
<dbReference type="Proteomes" id="UP000306719">
    <property type="component" value="Unassembled WGS sequence"/>
</dbReference>
<reference evidence="2" key="2">
    <citation type="submission" date="2019-06" db="EMBL/GenBank/DDBJ databases">
        <title>Co-occurence of chitin degradation, pigmentation and bioactivity in marine Pseudoalteromonas.</title>
        <authorList>
            <person name="Sonnenschein E.C."/>
            <person name="Bech P.K."/>
        </authorList>
    </citation>
    <scope>NUCLEOTIDE SEQUENCE [LARGE SCALE GENOMIC DNA]</scope>
    <source>
        <strain evidence="2">S2599</strain>
    </source>
</reference>
<gene>
    <name evidence="1" type="ORF">CWB98_06310</name>
</gene>
<evidence type="ECO:0000313" key="1">
    <source>
        <dbReference type="EMBL" id="TMP38342.1"/>
    </source>
</evidence>
<dbReference type="InterPro" id="IPR012334">
    <property type="entry name" value="Pectin_lyas_fold"/>
</dbReference>
<proteinExistence type="predicted"/>
<dbReference type="AlphaFoldDB" id="A0A5S3X3T2"/>
<dbReference type="EMBL" id="PNCJ01000009">
    <property type="protein sequence ID" value="TMP38342.1"/>
    <property type="molecule type" value="Genomic_DNA"/>
</dbReference>
<sequence length="863" mass="94285">MFASANSLKEFDGFYAITPEQSSSGSAVLQVSSLDLGKPLLIYNGDAKKSLIHINITGQVIDTEIKVLGHPTNLIISNPSGISCSNCSFENAKRISLVNGYYSNGDIRTNSNRMNNYSTFSLGKIYAPGAQSLEIYTHDLRTHSSSTVDINLKAFNQKGEYLVMDEKGDIEVGTGGISFYVGNYTIEYNGGRILASDNTPVDYYAMLNRYGRIPTLALNGNYKSAGFSIASSMGIEVSSGTKIDTVTKALSSSNSSNGIFVPNEGVALSNVGNITVSRMPGPMFNSNRPITPSVINRGTILSDKTVQVVSAGSFSNTGVILSGKASFFASSGVFNSGDIEAHDIEVSGSKFANQQSINAKSMVVDTSGDIVNAYGGIIRSQELTLKSRNGLVANGVRRSGQEITQSWGLLELEKDHEKLEQGIYHIIKEKIQYKSMPDLSAKIFASKISVSAKAFENINPYTLSKGANDWSASIKVSASRSNSVIFQAENNLEIDVENYILNSSAILSLSQSGTFDINANKVFNERYRLDVDTVYYSGFSITNDSKTQVYASEKGNKSKVVNYSPPGRIIVFGKLRVSDGTKNPRSTQEFNNLFSYVEVFSKAYFNNLKLTSIGLQLSSDTDTYTYADARYCQSTGRCGSEVIETHVEAETLLSFHGGVYGVREDLPSKADLDLKNVKGLEVDKAEAGNQYMASLVYNRGLDDSATVTSFSVEGDILTFWLSTCRRVIIPNTDDDFRTDCSSKKHTVDLDKLLTNTNKDKFVGNTGFTIAQIEAKLDKYISGLRYGVNPIDGYDTWLPTTAYRTAYQITLNDTMVEFGYIVSGYMAIHDTRQPTVTSCQSGRDFCRQVSMKRSGKILISKLPK</sequence>
<name>A0A5S3X3T2_9GAMM</name>
<organism evidence="1 2">
    <name type="scientific">Pseudoalteromonas rubra</name>
    <dbReference type="NCBI Taxonomy" id="43658"/>
    <lineage>
        <taxon>Bacteria</taxon>
        <taxon>Pseudomonadati</taxon>
        <taxon>Pseudomonadota</taxon>
        <taxon>Gammaproteobacteria</taxon>
        <taxon>Alteromonadales</taxon>
        <taxon>Pseudoalteromonadaceae</taxon>
        <taxon>Pseudoalteromonas</taxon>
    </lineage>
</organism>
<reference evidence="1 2" key="1">
    <citation type="submission" date="2018-01" db="EMBL/GenBank/DDBJ databases">
        <authorList>
            <person name="Paulsen S."/>
            <person name="Gram L.K."/>
        </authorList>
    </citation>
    <scope>NUCLEOTIDE SEQUENCE [LARGE SCALE GENOMIC DNA]</scope>
    <source>
        <strain evidence="1 2">S2599</strain>
    </source>
</reference>
<evidence type="ECO:0000313" key="2">
    <source>
        <dbReference type="Proteomes" id="UP000306719"/>
    </source>
</evidence>
<evidence type="ECO:0008006" key="3">
    <source>
        <dbReference type="Google" id="ProtNLM"/>
    </source>
</evidence>